<keyword evidence="1" id="KW-0732">Signal</keyword>
<organism evidence="2 3">
    <name type="scientific">Romanomermis culicivorax</name>
    <name type="common">Nematode worm</name>
    <dbReference type="NCBI Taxonomy" id="13658"/>
    <lineage>
        <taxon>Eukaryota</taxon>
        <taxon>Metazoa</taxon>
        <taxon>Ecdysozoa</taxon>
        <taxon>Nematoda</taxon>
        <taxon>Enoplea</taxon>
        <taxon>Dorylaimia</taxon>
        <taxon>Mermithida</taxon>
        <taxon>Mermithoidea</taxon>
        <taxon>Mermithidae</taxon>
        <taxon>Romanomermis</taxon>
    </lineage>
</organism>
<sequence length="102" mass="12301">MLSLLLKFVLLFLIFGQNFADVPYDQLPPEKDPKTPSMYWWINTTEADEQLFDCFYNLSLPAHVSEFLYDVQDDVFREENSTNIRRLFNVTMLDWYCEYAYF</sequence>
<accession>A0A915IAU5</accession>
<evidence type="ECO:0000256" key="1">
    <source>
        <dbReference type="SAM" id="SignalP"/>
    </source>
</evidence>
<feature type="signal peptide" evidence="1">
    <location>
        <begin position="1"/>
        <end position="20"/>
    </location>
</feature>
<evidence type="ECO:0000313" key="2">
    <source>
        <dbReference type="Proteomes" id="UP000887565"/>
    </source>
</evidence>
<dbReference type="AlphaFoldDB" id="A0A915IAU5"/>
<keyword evidence="2" id="KW-1185">Reference proteome</keyword>
<dbReference type="Proteomes" id="UP000887565">
    <property type="component" value="Unplaced"/>
</dbReference>
<proteinExistence type="predicted"/>
<name>A0A915IAU5_ROMCU</name>
<reference evidence="3" key="1">
    <citation type="submission" date="2022-11" db="UniProtKB">
        <authorList>
            <consortium name="WormBaseParasite"/>
        </authorList>
    </citation>
    <scope>IDENTIFICATION</scope>
</reference>
<evidence type="ECO:0000313" key="3">
    <source>
        <dbReference type="WBParaSite" id="nRc.2.0.1.t10391-RA"/>
    </source>
</evidence>
<feature type="chain" id="PRO_5037502515" evidence="1">
    <location>
        <begin position="21"/>
        <end position="102"/>
    </location>
</feature>
<protein>
    <submittedName>
        <fullName evidence="3">Uncharacterized protein</fullName>
    </submittedName>
</protein>
<dbReference type="WBParaSite" id="nRc.2.0.1.t10391-RA">
    <property type="protein sequence ID" value="nRc.2.0.1.t10391-RA"/>
    <property type="gene ID" value="nRc.2.0.1.g10391"/>
</dbReference>